<dbReference type="GO" id="GO:0005634">
    <property type="term" value="C:nucleus"/>
    <property type="evidence" value="ECO:0007669"/>
    <property type="project" value="UniProtKB-SubCell"/>
</dbReference>
<dbReference type="EMBL" id="DS235184">
    <property type="protein sequence ID" value="EEB13099.1"/>
    <property type="molecule type" value="Genomic_DNA"/>
</dbReference>
<evidence type="ECO:0000256" key="14">
    <source>
        <dbReference type="SAM" id="MobiDB-lite"/>
    </source>
</evidence>
<evidence type="ECO:0000256" key="11">
    <source>
        <dbReference type="ARBA" id="ARBA00023306"/>
    </source>
</evidence>
<dbReference type="Proteomes" id="UP000009046">
    <property type="component" value="Unassembled WGS sequence"/>
</dbReference>
<proteinExistence type="predicted"/>
<dbReference type="OMA" id="HCTCMLQ"/>
<evidence type="ECO:0000313" key="16">
    <source>
        <dbReference type="EMBL" id="EEB13099.1"/>
    </source>
</evidence>
<dbReference type="InParanoid" id="E0VI93"/>
<feature type="compositionally biased region" description="Low complexity" evidence="14">
    <location>
        <begin position="234"/>
        <end position="252"/>
    </location>
</feature>
<dbReference type="OrthoDB" id="5954824at2759"/>
<feature type="region of interest" description="Disordered" evidence="14">
    <location>
        <begin position="334"/>
        <end position="362"/>
    </location>
</feature>
<keyword evidence="10 13" id="KW-0539">Nucleus</keyword>
<keyword evidence="8" id="KW-0010">Activator</keyword>
<dbReference type="InterPro" id="IPR036388">
    <property type="entry name" value="WH-like_DNA-bd_sf"/>
</dbReference>
<dbReference type="SUPFAM" id="SSF46785">
    <property type="entry name" value="Winged helix' DNA-binding domain"/>
    <property type="match status" value="1"/>
</dbReference>
<feature type="region of interest" description="Disordered" evidence="14">
    <location>
        <begin position="233"/>
        <end position="268"/>
    </location>
</feature>
<dbReference type="GO" id="GO:0043565">
    <property type="term" value="F:sequence-specific DNA binding"/>
    <property type="evidence" value="ECO:0007669"/>
    <property type="project" value="InterPro"/>
</dbReference>
<dbReference type="CTD" id="8237865"/>
<evidence type="ECO:0000256" key="13">
    <source>
        <dbReference type="PROSITE-ProRule" id="PRU00089"/>
    </source>
</evidence>
<dbReference type="AlphaFoldDB" id="E0VI93"/>
<reference evidence="16" key="2">
    <citation type="submission" date="2007-04" db="EMBL/GenBank/DDBJ databases">
        <title>The genome of the human body louse.</title>
        <authorList>
            <consortium name="The Human Body Louse Genome Consortium"/>
            <person name="Kirkness E."/>
            <person name="Walenz B."/>
            <person name="Hass B."/>
            <person name="Bruggner R."/>
            <person name="Strausberg R."/>
        </authorList>
    </citation>
    <scope>NUCLEOTIDE SEQUENCE</scope>
    <source>
        <strain evidence="16">USDA</strain>
    </source>
</reference>
<evidence type="ECO:0000256" key="10">
    <source>
        <dbReference type="ARBA" id="ARBA00023242"/>
    </source>
</evidence>
<feature type="DNA-binding region" description="Fork-head" evidence="13">
    <location>
        <begin position="1"/>
        <end position="60"/>
    </location>
</feature>
<dbReference type="RefSeq" id="XP_002425837.1">
    <property type="nucleotide sequence ID" value="XM_002425792.1"/>
</dbReference>
<evidence type="ECO:0000256" key="3">
    <source>
        <dbReference type="ARBA" id="ARBA00022473"/>
    </source>
</evidence>
<evidence type="ECO:0000256" key="1">
    <source>
        <dbReference type="ARBA" id="ARBA00004123"/>
    </source>
</evidence>
<keyword evidence="18" id="KW-1185">Reference proteome</keyword>
<evidence type="ECO:0000256" key="8">
    <source>
        <dbReference type="ARBA" id="ARBA00023159"/>
    </source>
</evidence>
<comment type="subcellular location">
    <subcellularLocation>
        <location evidence="2">Cytoplasm</location>
    </subcellularLocation>
    <subcellularLocation>
        <location evidence="1 13">Nucleus</location>
    </subcellularLocation>
</comment>
<dbReference type="FunCoup" id="E0VI93">
    <property type="interactions" value="248"/>
</dbReference>
<keyword evidence="11" id="KW-0131">Cell cycle</keyword>
<dbReference type="InterPro" id="IPR036390">
    <property type="entry name" value="WH_DNA-bd_sf"/>
</dbReference>
<keyword evidence="5" id="KW-0221">Differentiation</keyword>
<keyword evidence="7 13" id="KW-0238">DNA-binding</keyword>
<dbReference type="STRING" id="121224.E0VI93"/>
<dbReference type="InterPro" id="IPR001766">
    <property type="entry name" value="Fork_head_dom"/>
</dbReference>
<dbReference type="EnsemblMetazoa" id="PHUM222030-RA">
    <property type="protein sequence ID" value="PHUM222030-PA"/>
    <property type="gene ID" value="PHUM222030"/>
</dbReference>
<dbReference type="GeneID" id="8237865"/>
<dbReference type="GO" id="GO:0003700">
    <property type="term" value="F:DNA-binding transcription factor activity"/>
    <property type="evidence" value="ECO:0007669"/>
    <property type="project" value="InterPro"/>
</dbReference>
<evidence type="ECO:0000313" key="17">
    <source>
        <dbReference type="EnsemblMetazoa" id="PHUM222030-PA"/>
    </source>
</evidence>
<dbReference type="GO" id="GO:0005737">
    <property type="term" value="C:cytoplasm"/>
    <property type="evidence" value="ECO:0007669"/>
    <property type="project" value="UniProtKB-SubCell"/>
</dbReference>
<keyword evidence="4" id="KW-0963">Cytoplasm</keyword>
<dbReference type="KEGG" id="phu:Phum_PHUM222030"/>
<evidence type="ECO:0000256" key="5">
    <source>
        <dbReference type="ARBA" id="ARBA00022782"/>
    </source>
</evidence>
<feature type="domain" description="Fork-head" evidence="15">
    <location>
        <begin position="1"/>
        <end position="60"/>
    </location>
</feature>
<gene>
    <name evidence="17" type="primary">8237865</name>
    <name evidence="16" type="ORF">Phum_PHUM222030</name>
</gene>
<accession>E0VI93</accession>
<dbReference type="PANTHER" id="PTHR45767:SF2">
    <property type="entry name" value="FORKHEAD BOX PROTEIN O"/>
    <property type="match status" value="1"/>
</dbReference>
<feature type="region of interest" description="Disordered" evidence="14">
    <location>
        <begin position="34"/>
        <end position="65"/>
    </location>
</feature>
<evidence type="ECO:0000256" key="4">
    <source>
        <dbReference type="ARBA" id="ARBA00022490"/>
    </source>
</evidence>
<dbReference type="Pfam" id="PF00250">
    <property type="entry name" value="Forkhead"/>
    <property type="match status" value="1"/>
</dbReference>
<name>E0VI93_PEDHC</name>
<reference evidence="16" key="1">
    <citation type="submission" date="2007-04" db="EMBL/GenBank/DDBJ databases">
        <title>Annotation of Pediculus humanus corporis strain USDA.</title>
        <authorList>
            <person name="Kirkness E."/>
            <person name="Hannick L."/>
            <person name="Hass B."/>
            <person name="Bruggner R."/>
            <person name="Lawson D."/>
            <person name="Bidwell S."/>
            <person name="Joardar V."/>
            <person name="Caler E."/>
            <person name="Walenz B."/>
            <person name="Inman J."/>
            <person name="Schobel S."/>
            <person name="Galinsky K."/>
            <person name="Amedeo P."/>
            <person name="Strausberg R."/>
        </authorList>
    </citation>
    <scope>NUCLEOTIDE SEQUENCE</scope>
    <source>
        <strain evidence="16">USDA</strain>
    </source>
</reference>
<keyword evidence="9" id="KW-0804">Transcription</keyword>
<keyword evidence="3" id="KW-0217">Developmental protein</keyword>
<dbReference type="Pfam" id="PF16676">
    <property type="entry name" value="FOXO-TAD"/>
    <property type="match status" value="1"/>
</dbReference>
<organism>
    <name type="scientific">Pediculus humanus subsp. corporis</name>
    <name type="common">Body louse</name>
    <dbReference type="NCBI Taxonomy" id="121224"/>
    <lineage>
        <taxon>Eukaryota</taxon>
        <taxon>Metazoa</taxon>
        <taxon>Ecdysozoa</taxon>
        <taxon>Arthropoda</taxon>
        <taxon>Hexapoda</taxon>
        <taxon>Insecta</taxon>
        <taxon>Pterygota</taxon>
        <taxon>Neoptera</taxon>
        <taxon>Paraneoptera</taxon>
        <taxon>Psocodea</taxon>
        <taxon>Troctomorpha</taxon>
        <taxon>Phthiraptera</taxon>
        <taxon>Anoplura</taxon>
        <taxon>Pediculidae</taxon>
        <taxon>Pediculus</taxon>
    </lineage>
</organism>
<dbReference type="VEuPathDB" id="VectorBase:PHUM222030"/>
<dbReference type="PANTHER" id="PTHR45767">
    <property type="entry name" value="FORKHEAD BOX PROTEIN O"/>
    <property type="match status" value="1"/>
</dbReference>
<evidence type="ECO:0000256" key="9">
    <source>
        <dbReference type="ARBA" id="ARBA00023163"/>
    </source>
</evidence>
<evidence type="ECO:0000256" key="12">
    <source>
        <dbReference type="ARBA" id="ARBA00038846"/>
    </source>
</evidence>
<comment type="subunit">
    <text evidence="12">Interacts with melt.</text>
</comment>
<dbReference type="eggNOG" id="KOG2294">
    <property type="taxonomic scope" value="Eukaryota"/>
</dbReference>
<evidence type="ECO:0000256" key="7">
    <source>
        <dbReference type="ARBA" id="ARBA00023125"/>
    </source>
</evidence>
<dbReference type="HOGENOM" id="CLU_024472_0_0_1"/>
<evidence type="ECO:0000313" key="18">
    <source>
        <dbReference type="Proteomes" id="UP000009046"/>
    </source>
</evidence>
<evidence type="ECO:0000256" key="2">
    <source>
        <dbReference type="ARBA" id="ARBA00004496"/>
    </source>
</evidence>
<protein>
    <submittedName>
        <fullName evidence="16">Forkhead protein/ forkhead protein domain, putative</fullName>
    </submittedName>
</protein>
<keyword evidence="6" id="KW-0805">Transcription regulation</keyword>
<reference evidence="17" key="3">
    <citation type="submission" date="2021-02" db="UniProtKB">
        <authorList>
            <consortium name="EnsemblMetazoa"/>
        </authorList>
    </citation>
    <scope>IDENTIFICATION</scope>
    <source>
        <strain evidence="17">USDA</strain>
    </source>
</reference>
<dbReference type="EMBL" id="AAZO01002575">
    <property type="status" value="NOT_ANNOTATED_CDS"/>
    <property type="molecule type" value="Genomic_DNA"/>
</dbReference>
<dbReference type="InterPro" id="IPR032067">
    <property type="entry name" value="FOXO-TAD"/>
</dbReference>
<evidence type="ECO:0000259" key="15">
    <source>
        <dbReference type="PROSITE" id="PS50039"/>
    </source>
</evidence>
<evidence type="ECO:0000256" key="6">
    <source>
        <dbReference type="ARBA" id="ARBA00023015"/>
    </source>
</evidence>
<dbReference type="Gene3D" id="1.10.10.10">
    <property type="entry name" value="Winged helix-like DNA-binding domain superfamily/Winged helix DNA-binding domain"/>
    <property type="match status" value="1"/>
</dbReference>
<dbReference type="PROSITE" id="PS50039">
    <property type="entry name" value="FORK_HEAD_3"/>
    <property type="match status" value="1"/>
</dbReference>
<sequence>MNVANSIRHNLSLHNRFMRVQNEGTGKSSWWMINPDAKPGKSSRRRATSMETSKFEKRRGRVKKKVETLRNGLIPADATPSPSSSVSEGLDMFPDSPLHSNNTGFQLSPDFRPRASSNASSCGRLSPIPYSESEWNGSTSYPSGYVSEQLAGNLAEGMKLHHEAFITGGFNNTGGPPPPPPPYQSTFDNFGSRISHGTSPYHGLSQCPVHCVQGCSCGLSQCAGESLSPVAGLSPSCPQSQSSPDQMSGSSQTPYVRRGSLTGPRVRNTPSTMMGQLMGALNNSAVLDDLNLNIETFHGGFDCNVDEVIKHELSMDGSLDFNFSHNQTTLASGQTVVTDSSTGQPSSNYSTTVSVTGPSWVH</sequence>